<comment type="caution">
    <text evidence="2">The sequence shown here is derived from an EMBL/GenBank/DDBJ whole genome shotgun (WGS) entry which is preliminary data.</text>
</comment>
<organism evidence="2 3">
    <name type="scientific">Parashewanella spongiae</name>
    <dbReference type="NCBI Taxonomy" id="342950"/>
    <lineage>
        <taxon>Bacteria</taxon>
        <taxon>Pseudomonadati</taxon>
        <taxon>Pseudomonadota</taxon>
        <taxon>Gammaproteobacteria</taxon>
        <taxon>Alteromonadales</taxon>
        <taxon>Shewanellaceae</taxon>
        <taxon>Parashewanella</taxon>
    </lineage>
</organism>
<evidence type="ECO:0000313" key="3">
    <source>
        <dbReference type="Proteomes" id="UP000273022"/>
    </source>
</evidence>
<keyword evidence="1" id="KW-1133">Transmembrane helix</keyword>
<dbReference type="Proteomes" id="UP000273022">
    <property type="component" value="Unassembled WGS sequence"/>
</dbReference>
<protein>
    <submittedName>
        <fullName evidence="2">Uncharacterized protein</fullName>
    </submittedName>
</protein>
<evidence type="ECO:0000313" key="2">
    <source>
        <dbReference type="EMBL" id="RJY13016.1"/>
    </source>
</evidence>
<dbReference type="EMBL" id="QYYH01000070">
    <property type="protein sequence ID" value="RJY13016.1"/>
    <property type="molecule type" value="Genomic_DNA"/>
</dbReference>
<gene>
    <name evidence="2" type="ORF">D5R81_11935</name>
</gene>
<proteinExistence type="predicted"/>
<accession>A0A3A6TVG5</accession>
<evidence type="ECO:0000256" key="1">
    <source>
        <dbReference type="SAM" id="Phobius"/>
    </source>
</evidence>
<keyword evidence="1" id="KW-0812">Transmembrane</keyword>
<feature type="transmembrane region" description="Helical" evidence="1">
    <location>
        <begin position="7"/>
        <end position="29"/>
    </location>
</feature>
<feature type="transmembrane region" description="Helical" evidence="1">
    <location>
        <begin position="41"/>
        <end position="58"/>
    </location>
</feature>
<sequence length="67" mass="7683">MKLYEIALLFLAFVSANLLISAVPVYLLWNWVVPDLFSLPHIGFLQASGLVLLIQFLFNTRKLFSKE</sequence>
<dbReference type="AlphaFoldDB" id="A0A3A6TVG5"/>
<name>A0A3A6TVG5_9GAMM</name>
<keyword evidence="1" id="KW-0472">Membrane</keyword>
<reference evidence="2 3" key="1">
    <citation type="submission" date="2018-09" db="EMBL/GenBank/DDBJ databases">
        <title>Phylogeny of the Shewanellaceae, and recommendation for two new genera, Pseudoshewanella and Parashewanella.</title>
        <authorList>
            <person name="Wang G."/>
        </authorList>
    </citation>
    <scope>NUCLEOTIDE SEQUENCE [LARGE SCALE GENOMIC DNA]</scope>
    <source>
        <strain evidence="2 3">KCTC 22492</strain>
    </source>
</reference>
<keyword evidence="3" id="KW-1185">Reference proteome</keyword>